<evidence type="ECO:0000256" key="6">
    <source>
        <dbReference type="ARBA" id="ARBA00023136"/>
    </source>
</evidence>
<dbReference type="EMBL" id="JACBYE010000016">
    <property type="protein sequence ID" value="NYS93579.1"/>
    <property type="molecule type" value="Genomic_DNA"/>
</dbReference>
<feature type="region of interest" description="Disordered" evidence="7">
    <location>
        <begin position="295"/>
        <end position="315"/>
    </location>
</feature>
<feature type="transmembrane region" description="Helical" evidence="8">
    <location>
        <begin position="196"/>
        <end position="219"/>
    </location>
</feature>
<comment type="caution">
    <text evidence="9">The sequence shown here is derived from an EMBL/GenBank/DDBJ whole genome shotgun (WGS) entry which is preliminary data.</text>
</comment>
<evidence type="ECO:0000256" key="7">
    <source>
        <dbReference type="SAM" id="MobiDB-lite"/>
    </source>
</evidence>
<evidence type="ECO:0000256" key="3">
    <source>
        <dbReference type="ARBA" id="ARBA00022475"/>
    </source>
</evidence>
<gene>
    <name evidence="9" type="ORF">HZZ10_08590</name>
</gene>
<feature type="region of interest" description="Disordered" evidence="7">
    <location>
        <begin position="165"/>
        <end position="189"/>
    </location>
</feature>
<sequence length="409" mass="39963">MRRPTLPPDLRPTRRAAVVPTLPGLLLVAGAAAASLVLADLLVSATGAAVSPLVVALGIGAVLGTLRAVPRAAAPGVAWAGKHVLRAGIVLLGLQLSLGQLAGLGWRGVTVVLVTVVCTFLLTLRLGRWMGVDPLTRLYVATGFSICGAAAIAAMSATVGGARGPAGRAVPGRGTTEPGATVDGDPGPDVPGDGDAVGTALALVTLYGTLAVLVLPWVVSALGLSDAQAGLFIGSSVQEVGQVVAAAGAVSAPALAAATVAKLARVVLLAPLTALVAAHGRRTARAVHGSVRGCDDGTADGPAGTVDGPAGTDRGPAAAGARRAAPLVPAFVLAFLGAVLVRSTGVLPDALLSAADVLQRVLLTAAMVALGTSVDLRRLVRSGGRSLGLGAVATVVAAGVALLGTLLLA</sequence>
<feature type="transmembrane region" description="Helical" evidence="8">
    <location>
        <begin position="138"/>
        <end position="159"/>
    </location>
</feature>
<keyword evidence="4 8" id="KW-0812">Transmembrane</keyword>
<accession>A0A853ESN0</accession>
<evidence type="ECO:0000256" key="4">
    <source>
        <dbReference type="ARBA" id="ARBA00022692"/>
    </source>
</evidence>
<dbReference type="PANTHER" id="PTHR30106:SF2">
    <property type="entry name" value="UPF0324 INNER MEMBRANE PROTEIN YEIH"/>
    <property type="match status" value="1"/>
</dbReference>
<feature type="transmembrane region" description="Helical" evidence="8">
    <location>
        <begin position="49"/>
        <end position="69"/>
    </location>
</feature>
<feature type="transmembrane region" description="Helical" evidence="8">
    <location>
        <begin position="388"/>
        <end position="408"/>
    </location>
</feature>
<feature type="transmembrane region" description="Helical" evidence="8">
    <location>
        <begin position="357"/>
        <end position="376"/>
    </location>
</feature>
<dbReference type="Proteomes" id="UP000561011">
    <property type="component" value="Unassembled WGS sequence"/>
</dbReference>
<feature type="transmembrane region" description="Helical" evidence="8">
    <location>
        <begin position="104"/>
        <end position="126"/>
    </location>
</feature>
<keyword evidence="5 8" id="KW-1133">Transmembrane helix</keyword>
<evidence type="ECO:0000256" key="8">
    <source>
        <dbReference type="SAM" id="Phobius"/>
    </source>
</evidence>
<evidence type="ECO:0000256" key="2">
    <source>
        <dbReference type="ARBA" id="ARBA00007977"/>
    </source>
</evidence>
<proteinExistence type="inferred from homology"/>
<evidence type="ECO:0000313" key="10">
    <source>
        <dbReference type="Proteomes" id="UP000561011"/>
    </source>
</evidence>
<dbReference type="Pfam" id="PF03601">
    <property type="entry name" value="Cons_hypoth698"/>
    <property type="match status" value="3"/>
</dbReference>
<dbReference type="PANTHER" id="PTHR30106">
    <property type="entry name" value="INNER MEMBRANE PROTEIN YEIH-RELATED"/>
    <property type="match status" value="1"/>
</dbReference>
<dbReference type="InterPro" id="IPR018383">
    <property type="entry name" value="UPF0324_pro"/>
</dbReference>
<comment type="similarity">
    <text evidence="2">Belongs to the UPF0324 family.</text>
</comment>
<evidence type="ECO:0000313" key="9">
    <source>
        <dbReference type="EMBL" id="NYS93579.1"/>
    </source>
</evidence>
<feature type="transmembrane region" description="Helical" evidence="8">
    <location>
        <begin position="76"/>
        <end position="98"/>
    </location>
</feature>
<feature type="transmembrane region" description="Helical" evidence="8">
    <location>
        <begin position="324"/>
        <end position="345"/>
    </location>
</feature>
<reference evidence="9 10" key="1">
    <citation type="submission" date="2020-07" db="EMBL/GenBank/DDBJ databases">
        <title>MOT database genomes.</title>
        <authorList>
            <person name="Joseph S."/>
            <person name="Aduse-Opoku J."/>
            <person name="Hashim A."/>
            <person name="Wade W."/>
            <person name="Curtis M."/>
        </authorList>
    </citation>
    <scope>NUCLEOTIDE SEQUENCE [LARGE SCALE GENOMIC DNA]</scope>
    <source>
        <strain evidence="9 10">DSM 100099</strain>
    </source>
</reference>
<evidence type="ECO:0000256" key="1">
    <source>
        <dbReference type="ARBA" id="ARBA00004651"/>
    </source>
</evidence>
<comment type="subcellular location">
    <subcellularLocation>
        <location evidence="1">Cell membrane</location>
        <topology evidence="1">Multi-pass membrane protein</topology>
    </subcellularLocation>
</comment>
<organism evidence="9 10">
    <name type="scientific">Sanguibacter inulinus</name>
    <dbReference type="NCBI Taxonomy" id="60922"/>
    <lineage>
        <taxon>Bacteria</taxon>
        <taxon>Bacillati</taxon>
        <taxon>Actinomycetota</taxon>
        <taxon>Actinomycetes</taxon>
        <taxon>Micrococcales</taxon>
        <taxon>Sanguibacteraceae</taxon>
        <taxon>Sanguibacter</taxon>
    </lineage>
</organism>
<dbReference type="AlphaFoldDB" id="A0A853ESN0"/>
<protein>
    <submittedName>
        <fullName evidence="9">Putative sulfate exporter family transporter</fullName>
    </submittedName>
</protein>
<keyword evidence="6 8" id="KW-0472">Membrane</keyword>
<keyword evidence="3" id="KW-1003">Cell membrane</keyword>
<keyword evidence="10" id="KW-1185">Reference proteome</keyword>
<name>A0A853ESN0_9MICO</name>
<dbReference type="GO" id="GO:0005886">
    <property type="term" value="C:plasma membrane"/>
    <property type="evidence" value="ECO:0007669"/>
    <property type="project" value="UniProtKB-SubCell"/>
</dbReference>
<evidence type="ECO:0000256" key="5">
    <source>
        <dbReference type="ARBA" id="ARBA00022989"/>
    </source>
</evidence>